<dbReference type="InterPro" id="IPR009229">
    <property type="entry name" value="AgrD"/>
</dbReference>
<evidence type="ECO:0008006" key="2">
    <source>
        <dbReference type="Google" id="ProtNLM"/>
    </source>
</evidence>
<comment type="caution">
    <text evidence="1">The sequence shown here is derived from an EMBL/GenBank/DDBJ whole genome shotgun (WGS) entry which is preliminary data.</text>
</comment>
<protein>
    <recommendedName>
        <fullName evidence="2">Cyclic lactone autoinducer peptide</fullName>
    </recommendedName>
</protein>
<dbReference type="NCBIfam" id="TIGR04223">
    <property type="entry name" value="quorum_AgrD"/>
    <property type="match status" value="1"/>
</dbReference>
<reference evidence="1" key="1">
    <citation type="submission" date="2019-08" db="EMBL/GenBank/DDBJ databases">
        <authorList>
            <person name="Kucharzyk K."/>
            <person name="Murdoch R.W."/>
            <person name="Higgins S."/>
            <person name="Loffler F."/>
        </authorList>
    </citation>
    <scope>NUCLEOTIDE SEQUENCE</scope>
</reference>
<sequence length="47" mass="5247">MKNLFAKYSSVIAALALVVTTLTINRACLLVMHQPKMPEGAEKLRKF</sequence>
<accession>A0A645IJP9</accession>
<evidence type="ECO:0000313" key="1">
    <source>
        <dbReference type="EMBL" id="MPN51360.1"/>
    </source>
</evidence>
<gene>
    <name evidence="1" type="ORF">SDC9_199003</name>
</gene>
<organism evidence="1">
    <name type="scientific">bioreactor metagenome</name>
    <dbReference type="NCBI Taxonomy" id="1076179"/>
    <lineage>
        <taxon>unclassified sequences</taxon>
        <taxon>metagenomes</taxon>
        <taxon>ecological metagenomes</taxon>
    </lineage>
</organism>
<proteinExistence type="predicted"/>
<name>A0A645IJP9_9ZZZZ</name>
<dbReference type="EMBL" id="VSSQ01116388">
    <property type="protein sequence ID" value="MPN51360.1"/>
    <property type="molecule type" value="Genomic_DNA"/>
</dbReference>
<dbReference type="AlphaFoldDB" id="A0A645IJP9"/>